<evidence type="ECO:0000313" key="5">
    <source>
        <dbReference type="EMBL" id="QBH13356.1"/>
    </source>
</evidence>
<dbReference type="Proteomes" id="UP000293902">
    <property type="component" value="Chromosome"/>
</dbReference>
<evidence type="ECO:0000256" key="3">
    <source>
        <dbReference type="SAM" id="MobiDB-lite"/>
    </source>
</evidence>
<dbReference type="Gene3D" id="3.30.450.40">
    <property type="match status" value="1"/>
</dbReference>
<dbReference type="FunFam" id="3.30.70.270:FF:000001">
    <property type="entry name" value="Diguanylate cyclase domain protein"/>
    <property type="match status" value="1"/>
</dbReference>
<feature type="domain" description="GGDEF" evidence="4">
    <location>
        <begin position="211"/>
        <end position="345"/>
    </location>
</feature>
<dbReference type="EC" id="2.7.7.65" evidence="1"/>
<dbReference type="InterPro" id="IPR050469">
    <property type="entry name" value="Diguanylate_Cyclase"/>
</dbReference>
<dbReference type="SUPFAM" id="SSF55781">
    <property type="entry name" value="GAF domain-like"/>
    <property type="match status" value="1"/>
</dbReference>
<dbReference type="Gene3D" id="3.30.70.270">
    <property type="match status" value="1"/>
</dbReference>
<dbReference type="Proteomes" id="UP000248798">
    <property type="component" value="Unassembled WGS sequence"/>
</dbReference>
<dbReference type="Pfam" id="PF00990">
    <property type="entry name" value="GGDEF"/>
    <property type="match status" value="1"/>
</dbReference>
<evidence type="ECO:0000256" key="1">
    <source>
        <dbReference type="ARBA" id="ARBA00012528"/>
    </source>
</evidence>
<comment type="catalytic activity">
    <reaction evidence="2">
        <text>2 GTP = 3',3'-c-di-GMP + 2 diphosphate</text>
        <dbReference type="Rhea" id="RHEA:24898"/>
        <dbReference type="ChEBI" id="CHEBI:33019"/>
        <dbReference type="ChEBI" id="CHEBI:37565"/>
        <dbReference type="ChEBI" id="CHEBI:58805"/>
        <dbReference type="EC" id="2.7.7.65"/>
    </reaction>
</comment>
<name>A0A328F9U3_9BACT</name>
<sequence length="356" mass="40057">MEIPKALLDRLKKNEEIARKFNEIEVSILSILDFHNFFDRLLTEISDKFFIPHIWVAMISEGRLARQLEANHDSRELASSMVNVSQQVFSSIVKTSKPLLANTGLSAYKKIIPQTLDQDIGSISIAPISLDGEIVGSINQADPDPKRFEPGIDTSLLEQLALKVSLCLSNVTAHEQLKYLAFHDPLTGLLNRGVMKRVLEREFSRAKRYGTDLSLIFLDLDDFKAINDTAGHDIGDRVLCAVAEALTVHQRQSDIVARFAGDEFIVILPSTNTSQAEYYLHRVKHYLDTTPLNDGKKDHVIRLSHGISNILDAGIKDTRDMLKIADKRMYQAKAMKKTPSHPATRATSTKDRRLNR</sequence>
<dbReference type="EMBL" id="QLNI01000082">
    <property type="protein sequence ID" value="RAL99904.1"/>
    <property type="molecule type" value="Genomic_DNA"/>
</dbReference>
<evidence type="ECO:0000313" key="8">
    <source>
        <dbReference type="Proteomes" id="UP000293902"/>
    </source>
</evidence>
<dbReference type="OrthoDB" id="9759607at2"/>
<dbReference type="AlphaFoldDB" id="A0A328F9U3"/>
<dbReference type="PANTHER" id="PTHR45138">
    <property type="entry name" value="REGULATORY COMPONENTS OF SENSORY TRANSDUCTION SYSTEM"/>
    <property type="match status" value="1"/>
</dbReference>
<dbReference type="InterPro" id="IPR029016">
    <property type="entry name" value="GAF-like_dom_sf"/>
</dbReference>
<organism evidence="6 7">
    <name type="scientific">Desulfobacter hydrogenophilus</name>
    <dbReference type="NCBI Taxonomy" id="2291"/>
    <lineage>
        <taxon>Bacteria</taxon>
        <taxon>Pseudomonadati</taxon>
        <taxon>Thermodesulfobacteriota</taxon>
        <taxon>Desulfobacteria</taxon>
        <taxon>Desulfobacterales</taxon>
        <taxon>Desulfobacteraceae</taxon>
        <taxon>Desulfobacter</taxon>
    </lineage>
</organism>
<gene>
    <name evidence="6" type="ORF">DO021_21895</name>
    <name evidence="5" type="ORF">EYB58_10735</name>
</gene>
<dbReference type="PANTHER" id="PTHR45138:SF9">
    <property type="entry name" value="DIGUANYLATE CYCLASE DGCM-RELATED"/>
    <property type="match status" value="1"/>
</dbReference>
<dbReference type="InterPro" id="IPR000160">
    <property type="entry name" value="GGDEF_dom"/>
</dbReference>
<dbReference type="GO" id="GO:0052621">
    <property type="term" value="F:diguanylate cyclase activity"/>
    <property type="evidence" value="ECO:0007669"/>
    <property type="project" value="UniProtKB-EC"/>
</dbReference>
<feature type="region of interest" description="Disordered" evidence="3">
    <location>
        <begin position="332"/>
        <end position="356"/>
    </location>
</feature>
<accession>A0A328F9U3</accession>
<dbReference type="RefSeq" id="WP_111960654.1">
    <property type="nucleotide sequence ID" value="NZ_CP036313.1"/>
</dbReference>
<reference evidence="6 7" key="1">
    <citation type="submission" date="2018-06" db="EMBL/GenBank/DDBJ databases">
        <title>Complete Genome Sequence of Desulfobacter hydrogenophilus (DSM3380).</title>
        <authorList>
            <person name="Marietou A."/>
            <person name="Schreiber L."/>
            <person name="Marshall I."/>
            <person name="Jorgensen B."/>
        </authorList>
    </citation>
    <scope>NUCLEOTIDE SEQUENCE [LARGE SCALE GENOMIC DNA]</scope>
    <source>
        <strain evidence="6 7">DSM 3380</strain>
    </source>
</reference>
<reference evidence="5 8" key="2">
    <citation type="submission" date="2019-02" db="EMBL/GenBank/DDBJ databases">
        <title>Complete genome sequence of Desulfobacter hydrogenophilus AcRS1.</title>
        <authorList>
            <person name="Marietou A."/>
            <person name="Lund M.B."/>
            <person name="Marshall I.P.G."/>
            <person name="Schreiber L."/>
            <person name="Jorgensen B."/>
        </authorList>
    </citation>
    <scope>NUCLEOTIDE SEQUENCE [LARGE SCALE GENOMIC DNA]</scope>
    <source>
        <strain evidence="5 8">AcRS1</strain>
    </source>
</reference>
<evidence type="ECO:0000313" key="6">
    <source>
        <dbReference type="EMBL" id="RAL99904.1"/>
    </source>
</evidence>
<dbReference type="SUPFAM" id="SSF55073">
    <property type="entry name" value="Nucleotide cyclase"/>
    <property type="match status" value="1"/>
</dbReference>
<dbReference type="InterPro" id="IPR043128">
    <property type="entry name" value="Rev_trsase/Diguanyl_cyclase"/>
</dbReference>
<evidence type="ECO:0000259" key="4">
    <source>
        <dbReference type="PROSITE" id="PS50887"/>
    </source>
</evidence>
<dbReference type="InterPro" id="IPR029787">
    <property type="entry name" value="Nucleotide_cyclase"/>
</dbReference>
<evidence type="ECO:0000256" key="2">
    <source>
        <dbReference type="ARBA" id="ARBA00034247"/>
    </source>
</evidence>
<dbReference type="PROSITE" id="PS50887">
    <property type="entry name" value="GGDEF"/>
    <property type="match status" value="1"/>
</dbReference>
<proteinExistence type="predicted"/>
<protein>
    <recommendedName>
        <fullName evidence="1">diguanylate cyclase</fullName>
        <ecNumber evidence="1">2.7.7.65</ecNumber>
    </recommendedName>
</protein>
<dbReference type="EMBL" id="CP036313">
    <property type="protein sequence ID" value="QBH13356.1"/>
    <property type="molecule type" value="Genomic_DNA"/>
</dbReference>
<dbReference type="NCBIfam" id="TIGR00254">
    <property type="entry name" value="GGDEF"/>
    <property type="match status" value="1"/>
</dbReference>
<evidence type="ECO:0000313" key="7">
    <source>
        <dbReference type="Proteomes" id="UP000248798"/>
    </source>
</evidence>
<dbReference type="CDD" id="cd01949">
    <property type="entry name" value="GGDEF"/>
    <property type="match status" value="1"/>
</dbReference>
<keyword evidence="8" id="KW-1185">Reference proteome</keyword>
<dbReference type="SMART" id="SM00267">
    <property type="entry name" value="GGDEF"/>
    <property type="match status" value="1"/>
</dbReference>